<evidence type="ECO:0000256" key="2">
    <source>
        <dbReference type="ARBA" id="ARBA00010488"/>
    </source>
</evidence>
<evidence type="ECO:0000256" key="4">
    <source>
        <dbReference type="ARBA" id="ARBA00022679"/>
    </source>
</evidence>
<keyword evidence="6" id="KW-0472">Membrane</keyword>
<dbReference type="OrthoDB" id="9811865at2"/>
<evidence type="ECO:0000256" key="1">
    <source>
        <dbReference type="ARBA" id="ARBA00004202"/>
    </source>
</evidence>
<comment type="subcellular location">
    <subcellularLocation>
        <location evidence="1">Cell membrane</location>
        <topology evidence="1">Peripheral membrane protein</topology>
    </subcellularLocation>
</comment>
<organism evidence="7 8">
    <name type="scientific">Vagococcus silagei</name>
    <dbReference type="NCBI Taxonomy" id="2508885"/>
    <lineage>
        <taxon>Bacteria</taxon>
        <taxon>Bacillati</taxon>
        <taxon>Bacillota</taxon>
        <taxon>Bacilli</taxon>
        <taxon>Lactobacillales</taxon>
        <taxon>Enterococcaceae</taxon>
        <taxon>Vagococcus</taxon>
    </lineage>
</organism>
<dbReference type="PANTHER" id="PTHR37316:SF1">
    <property type="entry name" value="TEICHOIC ACID GLYCEROL-PHOSPHATE PRIMASE"/>
    <property type="match status" value="1"/>
</dbReference>
<dbReference type="InterPro" id="IPR043148">
    <property type="entry name" value="TagF_C"/>
</dbReference>
<dbReference type="InterPro" id="IPR007554">
    <property type="entry name" value="Glycerophosphate_synth"/>
</dbReference>
<dbReference type="SUPFAM" id="SSF53756">
    <property type="entry name" value="UDP-Glycosyltransferase/glycogen phosphorylase"/>
    <property type="match status" value="1"/>
</dbReference>
<evidence type="ECO:0000313" key="8">
    <source>
        <dbReference type="Proteomes" id="UP000310506"/>
    </source>
</evidence>
<dbReference type="EMBL" id="SDGV01000035">
    <property type="protein sequence ID" value="THB60175.1"/>
    <property type="molecule type" value="Genomic_DNA"/>
</dbReference>
<protein>
    <recommendedName>
        <fullName evidence="9">CDP-glycerol glycerophosphotransferase family protein</fullName>
    </recommendedName>
</protein>
<dbReference type="Proteomes" id="UP000310506">
    <property type="component" value="Unassembled WGS sequence"/>
</dbReference>
<comment type="caution">
    <text evidence="7">The sequence shown here is derived from an EMBL/GenBank/DDBJ whole genome shotgun (WGS) entry which is preliminary data.</text>
</comment>
<dbReference type="Gene3D" id="3.40.50.12580">
    <property type="match status" value="1"/>
</dbReference>
<evidence type="ECO:0000313" key="7">
    <source>
        <dbReference type="EMBL" id="THB60175.1"/>
    </source>
</evidence>
<keyword evidence="3" id="KW-1003">Cell membrane</keyword>
<sequence>MLKHKNMNKLKSSKKSQLEFQMKHYLLSLAKTGYDWLVKLFSLGKTTTNPQKVTYLLSFPNNDHGLIRELNQKYDLTVCYTKDLTDEATGLALLGIKTQPIFGISGLKKTVKAVRTSRWCLADNYFAFLGAIKKPEGLAIIQLWHATGAIKTFGYEDASVASRSTSDKHRFNRVYASFDAVVVASPRMGQIFERSYGIHPEKLWSLGFPRTDHLVLEKETAVPIVKTKKRILYLPTYRDYDLEEYPLDLAVLSERLSAEYELWIKEHPASHWPKPDQDDGGFVHLVETATSADDLLLAADVLITDYSSVAFDYSLIQPEGQLIFYWFDEARYRTQPGLQKGIETELSSMIAYHTEEVLAMIQNTEQTDLSEFNQIWNTYNDGNATMRLLNKMDGA</sequence>
<dbReference type="GO" id="GO:0005886">
    <property type="term" value="C:plasma membrane"/>
    <property type="evidence" value="ECO:0007669"/>
    <property type="project" value="UniProtKB-SubCell"/>
</dbReference>
<evidence type="ECO:0000256" key="5">
    <source>
        <dbReference type="ARBA" id="ARBA00022944"/>
    </source>
</evidence>
<dbReference type="InterPro" id="IPR043149">
    <property type="entry name" value="TagF_N"/>
</dbReference>
<evidence type="ECO:0000256" key="6">
    <source>
        <dbReference type="ARBA" id="ARBA00023136"/>
    </source>
</evidence>
<evidence type="ECO:0000256" key="3">
    <source>
        <dbReference type="ARBA" id="ARBA00022475"/>
    </source>
</evidence>
<name>A0A4S3B6C7_9ENTE</name>
<dbReference type="PANTHER" id="PTHR37316">
    <property type="entry name" value="TEICHOIC ACID GLYCEROL-PHOSPHATE PRIMASE"/>
    <property type="match status" value="1"/>
</dbReference>
<gene>
    <name evidence="7" type="ORF">ESZ54_11900</name>
</gene>
<keyword evidence="8" id="KW-1185">Reference proteome</keyword>
<evidence type="ECO:0008006" key="9">
    <source>
        <dbReference type="Google" id="ProtNLM"/>
    </source>
</evidence>
<dbReference type="GO" id="GO:0047355">
    <property type="term" value="F:CDP-glycerol glycerophosphotransferase activity"/>
    <property type="evidence" value="ECO:0007669"/>
    <property type="project" value="InterPro"/>
</dbReference>
<accession>A0A4S3B6C7</accession>
<dbReference type="GO" id="GO:0019350">
    <property type="term" value="P:teichoic acid biosynthetic process"/>
    <property type="evidence" value="ECO:0007669"/>
    <property type="project" value="UniProtKB-KW"/>
</dbReference>
<proteinExistence type="inferred from homology"/>
<keyword evidence="4" id="KW-0808">Transferase</keyword>
<dbReference type="Pfam" id="PF04464">
    <property type="entry name" value="Glyphos_transf"/>
    <property type="match status" value="1"/>
</dbReference>
<dbReference type="Gene3D" id="3.40.50.11820">
    <property type="match status" value="1"/>
</dbReference>
<dbReference type="AlphaFoldDB" id="A0A4S3B6C7"/>
<reference evidence="7 8" key="1">
    <citation type="submission" date="2019-01" db="EMBL/GenBank/DDBJ databases">
        <title>Vagococcus silagei sp. nov. isolated from brewer's grain.</title>
        <authorList>
            <person name="Guu J.-R."/>
        </authorList>
    </citation>
    <scope>NUCLEOTIDE SEQUENCE [LARGE SCALE GENOMIC DNA]</scope>
    <source>
        <strain evidence="7 8">2B-2</strain>
    </source>
</reference>
<keyword evidence="5" id="KW-0777">Teichoic acid biosynthesis</keyword>
<comment type="similarity">
    <text evidence="2">Belongs to the CDP-glycerol glycerophosphotransferase family.</text>
</comment>
<dbReference type="InterPro" id="IPR051612">
    <property type="entry name" value="Teichoic_Acid_Biosynth"/>
</dbReference>